<dbReference type="InterPro" id="IPR014727">
    <property type="entry name" value="TopoI_cat_a/b-sub_euk"/>
</dbReference>
<evidence type="ECO:0000256" key="3">
    <source>
        <dbReference type="ARBA" id="ARBA00012891"/>
    </source>
</evidence>
<dbReference type="PhylomeDB" id="A0A0D2X3F3"/>
<dbReference type="Pfam" id="PF02919">
    <property type="entry name" value="Topoisom_I_N"/>
    <property type="match status" value="1"/>
</dbReference>
<dbReference type="InterPro" id="IPR011010">
    <property type="entry name" value="DNA_brk_join_enz"/>
</dbReference>
<dbReference type="Pfam" id="PF14370">
    <property type="entry name" value="Topo_C_assoc"/>
    <property type="match status" value="1"/>
</dbReference>
<dbReference type="GO" id="GO:0005694">
    <property type="term" value="C:chromosome"/>
    <property type="evidence" value="ECO:0007669"/>
    <property type="project" value="InterPro"/>
</dbReference>
<dbReference type="PANTHER" id="PTHR10290:SF3">
    <property type="entry name" value="DNA TOPOISOMERASE 1"/>
    <property type="match status" value="1"/>
</dbReference>
<dbReference type="Pfam" id="PF01028">
    <property type="entry name" value="Topoisom_I"/>
    <property type="match status" value="1"/>
</dbReference>
<dbReference type="GO" id="GO:0003917">
    <property type="term" value="F:DNA topoisomerase type I (single strand cut, ATP-independent) activity"/>
    <property type="evidence" value="ECO:0007669"/>
    <property type="project" value="UniProtKB-UniRule"/>
</dbReference>
<dbReference type="OrthoDB" id="47179at2759"/>
<dbReference type="SMART" id="SM00435">
    <property type="entry name" value="TOPEUc"/>
    <property type="match status" value="1"/>
</dbReference>
<dbReference type="Gene3D" id="1.10.10.41">
    <property type="entry name" value="Yeast DNA topoisomerase - domain 1"/>
    <property type="match status" value="1"/>
</dbReference>
<dbReference type="InterPro" id="IPR008336">
    <property type="entry name" value="TopoI_DNA-bd_euk"/>
</dbReference>
<keyword evidence="7 9" id="KW-0413">Isomerase</keyword>
<sequence length="721" mass="79090">MLSLRFPPKALSLIASRPLLASVAVPGHRQYSGSTVTLARKSDGLPAFKRGLTLETALVTSPRWSPSKRAPSATTATTTPFSVSSVAATAAASSLTATATATAAGAKSSKAKTTKTASAAKLASKTKAKQRLPSKISSGLEDELDDAAEADGEEVDLDASDIPADAKEARWTTFVHNGPLFPEPYTRLPVNVTFFYDGQPVRMLPDVVEEAVCLFAARLNSPLIVNPKFRLNFIADLNKLVDQHRHELASPLPKVLEYDKCDFTKIAAHLMRLREKKRSALTAKEKAKKAERALKHGVVVVDGVPQKFGPYVMEPPSIFLGRGNSPLTGHIKPRLSPADVTLNLSEGAPVPPSPVPGTNWKAIVSRPTALWSATWTCKISGLTKAIVPSRSAKLIQEATAAKFDQVRKLGEHISEIREQVFKCMRLAKEPTVQAQTALGVYLLDQLALRPGTSKIDTDSSYGLFTLLPKHVKLVEPRTISFDFPGKDMVQYTNSVEVDPSAFKVFKMMMAAAKDPKTPVFDSSVGTRVDTFVKSFDKNFSARSFRTYSASSLFERSLPDCRKVSEVHKKAAFDRANVAVARLCNHQRITTTNPADDRKKMASAMKAAKASLTKIKDELKETPKTTKKYSALVERKKKAEDRIVQLEVKQETKEDSRALSLNTSKVNYIDPRISVAWCKRNKLDLNKIFPPTTLDRFSWALDTKDDFVFSTAPAPPRPDDKK</sequence>
<dbReference type="GO" id="GO:0007059">
    <property type="term" value="P:chromosome segregation"/>
    <property type="evidence" value="ECO:0007669"/>
    <property type="project" value="TreeGrafter"/>
</dbReference>
<dbReference type="GO" id="GO:0005730">
    <property type="term" value="C:nucleolus"/>
    <property type="evidence" value="ECO:0007669"/>
    <property type="project" value="TreeGrafter"/>
</dbReference>
<dbReference type="InterPro" id="IPR001631">
    <property type="entry name" value="TopoI"/>
</dbReference>
<dbReference type="InterPro" id="IPR025834">
    <property type="entry name" value="TopoI_C_dom"/>
</dbReference>
<keyword evidence="14" id="KW-1185">Reference proteome</keyword>
<dbReference type="InterPro" id="IPR013500">
    <property type="entry name" value="TopoI_cat_euk"/>
</dbReference>
<evidence type="ECO:0000259" key="12">
    <source>
        <dbReference type="SMART" id="SM00435"/>
    </source>
</evidence>
<gene>
    <name evidence="13" type="ORF">CAOG_004887</name>
</gene>
<evidence type="ECO:0000313" key="13">
    <source>
        <dbReference type="EMBL" id="KJE94209.1"/>
    </source>
</evidence>
<dbReference type="InterPro" id="IPR013030">
    <property type="entry name" value="DNA_topo_DNA_db_N_dom2"/>
</dbReference>
<dbReference type="InParanoid" id="A0A0D2X3F3"/>
<feature type="region of interest" description="Disordered" evidence="11">
    <location>
        <begin position="102"/>
        <end position="142"/>
    </location>
</feature>
<comment type="catalytic activity">
    <reaction evidence="1 9">
        <text>ATP-independent breakage of single-stranded DNA, followed by passage and rejoining.</text>
        <dbReference type="EC" id="5.6.2.1"/>
    </reaction>
</comment>
<evidence type="ECO:0000256" key="4">
    <source>
        <dbReference type="ARBA" id="ARBA00019632"/>
    </source>
</evidence>
<keyword evidence="10" id="KW-0175">Coiled coil</keyword>
<dbReference type="GO" id="GO:0006260">
    <property type="term" value="P:DNA replication"/>
    <property type="evidence" value="ECO:0007669"/>
    <property type="project" value="TreeGrafter"/>
</dbReference>
<dbReference type="InterPro" id="IPR051062">
    <property type="entry name" value="Topoisomerase_IB"/>
</dbReference>
<feature type="domain" description="DNA topoisomerase I eukaryotic-type" evidence="12">
    <location>
        <begin position="318"/>
        <end position="681"/>
    </location>
</feature>
<evidence type="ECO:0000256" key="6">
    <source>
        <dbReference type="ARBA" id="ARBA00023125"/>
    </source>
</evidence>
<evidence type="ECO:0000313" key="14">
    <source>
        <dbReference type="Proteomes" id="UP000008743"/>
    </source>
</evidence>
<dbReference type="PANTHER" id="PTHR10290">
    <property type="entry name" value="DNA TOPOISOMERASE I"/>
    <property type="match status" value="1"/>
</dbReference>
<dbReference type="Proteomes" id="UP000008743">
    <property type="component" value="Unassembled WGS sequence"/>
</dbReference>
<keyword evidence="6 9" id="KW-0238">DNA-binding</keyword>
<dbReference type="InterPro" id="IPR014711">
    <property type="entry name" value="TopoI_cat_a-hlx-sub_euk"/>
</dbReference>
<dbReference type="InterPro" id="IPR013499">
    <property type="entry name" value="TopoI_euk"/>
</dbReference>
<evidence type="ECO:0000256" key="8">
    <source>
        <dbReference type="ARBA" id="ARBA00033297"/>
    </source>
</evidence>
<dbReference type="SUPFAM" id="SSF56349">
    <property type="entry name" value="DNA breaking-rejoining enzymes"/>
    <property type="match status" value="1"/>
</dbReference>
<feature type="active site" description="O-(3'-phospho-DNA)-tyrosine intermediate" evidence="9">
    <location>
        <position position="667"/>
    </location>
</feature>
<feature type="coiled-coil region" evidence="10">
    <location>
        <begin position="628"/>
        <end position="655"/>
    </location>
</feature>
<dbReference type="EC" id="5.6.2.1" evidence="3"/>
<dbReference type="Gene3D" id="2.170.11.10">
    <property type="entry name" value="DNA Topoisomerase I, domain 2"/>
    <property type="match status" value="1"/>
</dbReference>
<dbReference type="InterPro" id="IPR036202">
    <property type="entry name" value="TopoI_DNA-bd_euk_N_sf"/>
</dbReference>
<dbReference type="eggNOG" id="KOG0981">
    <property type="taxonomic scope" value="Eukaryota"/>
</dbReference>
<evidence type="ECO:0000256" key="11">
    <source>
        <dbReference type="SAM" id="MobiDB-lite"/>
    </source>
</evidence>
<dbReference type="Gene3D" id="1.10.132.10">
    <property type="match status" value="1"/>
</dbReference>
<dbReference type="SUPFAM" id="SSF56741">
    <property type="entry name" value="Eukaryotic DNA topoisomerase I, N-terminal DNA-binding fragment"/>
    <property type="match status" value="1"/>
</dbReference>
<dbReference type="RefSeq" id="XP_004347638.2">
    <property type="nucleotide sequence ID" value="XM_004347588.2"/>
</dbReference>
<dbReference type="PROSITE" id="PS52038">
    <property type="entry name" value="TOPO_IB_2"/>
    <property type="match status" value="1"/>
</dbReference>
<dbReference type="Gene3D" id="3.90.15.10">
    <property type="entry name" value="Topoisomerase I, Chain A, domain 3"/>
    <property type="match status" value="1"/>
</dbReference>
<evidence type="ECO:0000256" key="10">
    <source>
        <dbReference type="SAM" id="Coils"/>
    </source>
</evidence>
<reference evidence="14" key="1">
    <citation type="submission" date="2011-02" db="EMBL/GenBank/DDBJ databases">
        <title>The Genome Sequence of Capsaspora owczarzaki ATCC 30864.</title>
        <authorList>
            <person name="Russ C."/>
            <person name="Cuomo C."/>
            <person name="Burger G."/>
            <person name="Gray M.W."/>
            <person name="Holland P.W.H."/>
            <person name="King N."/>
            <person name="Lang F.B.F."/>
            <person name="Roger A.J."/>
            <person name="Ruiz-Trillo I."/>
            <person name="Young S.K."/>
            <person name="Zeng Q."/>
            <person name="Gargeya S."/>
            <person name="Alvarado L."/>
            <person name="Berlin A."/>
            <person name="Chapman S.B."/>
            <person name="Chen Z."/>
            <person name="Freedman E."/>
            <person name="Gellesch M."/>
            <person name="Goldberg J."/>
            <person name="Griggs A."/>
            <person name="Gujja S."/>
            <person name="Heilman E."/>
            <person name="Heiman D."/>
            <person name="Howarth C."/>
            <person name="Mehta T."/>
            <person name="Neiman D."/>
            <person name="Pearson M."/>
            <person name="Roberts A."/>
            <person name="Saif S."/>
            <person name="Shea T."/>
            <person name="Shenoy N."/>
            <person name="Sisk P."/>
            <person name="Stolte C."/>
            <person name="Sykes S."/>
            <person name="White J."/>
            <person name="Yandava C."/>
            <person name="Haas B."/>
            <person name="Nusbaum C."/>
            <person name="Birren B."/>
        </authorList>
    </citation>
    <scope>NUCLEOTIDE SEQUENCE</scope>
    <source>
        <strain evidence="14">ATCC 30864</strain>
    </source>
</reference>
<name>A0A0D2X3F3_CAPO3</name>
<organism evidence="13 14">
    <name type="scientific">Capsaspora owczarzaki (strain ATCC 30864)</name>
    <dbReference type="NCBI Taxonomy" id="595528"/>
    <lineage>
        <taxon>Eukaryota</taxon>
        <taxon>Filasterea</taxon>
        <taxon>Capsaspora</taxon>
    </lineage>
</organism>
<dbReference type="STRING" id="595528.A0A0D2X3F3"/>
<evidence type="ECO:0000256" key="1">
    <source>
        <dbReference type="ARBA" id="ARBA00000213"/>
    </source>
</evidence>
<dbReference type="GO" id="GO:0006265">
    <property type="term" value="P:DNA topological change"/>
    <property type="evidence" value="ECO:0007669"/>
    <property type="project" value="UniProtKB-UniRule"/>
</dbReference>
<accession>A0A0D2X3F3</accession>
<dbReference type="InterPro" id="IPR013034">
    <property type="entry name" value="DNA_topo_DNA_db_N_dom1"/>
</dbReference>
<keyword evidence="5 9" id="KW-0799">Topoisomerase</keyword>
<dbReference type="AlphaFoldDB" id="A0A0D2X3F3"/>
<evidence type="ECO:0000256" key="2">
    <source>
        <dbReference type="ARBA" id="ARBA00006645"/>
    </source>
</evidence>
<evidence type="ECO:0000256" key="9">
    <source>
        <dbReference type="PROSITE-ProRule" id="PRU01382"/>
    </source>
</evidence>
<dbReference type="PRINTS" id="PR00416">
    <property type="entry name" value="EUTPISMRASEI"/>
</dbReference>
<dbReference type="EMBL" id="KE346366">
    <property type="protein sequence ID" value="KJE94209.1"/>
    <property type="molecule type" value="Genomic_DNA"/>
</dbReference>
<evidence type="ECO:0000256" key="5">
    <source>
        <dbReference type="ARBA" id="ARBA00023029"/>
    </source>
</evidence>
<protein>
    <recommendedName>
        <fullName evidence="4">DNA topoisomerase 1</fullName>
        <ecNumber evidence="3">5.6.2.1</ecNumber>
    </recommendedName>
    <alternativeName>
        <fullName evidence="8">DNA topoisomerase I</fullName>
    </alternativeName>
</protein>
<feature type="compositionally biased region" description="Low complexity" evidence="11">
    <location>
        <begin position="114"/>
        <end position="123"/>
    </location>
</feature>
<comment type="similarity">
    <text evidence="2 9">Belongs to the type IB topoisomerase family.</text>
</comment>
<evidence type="ECO:0000256" key="7">
    <source>
        <dbReference type="ARBA" id="ARBA00023235"/>
    </source>
</evidence>
<proteinExistence type="inferred from homology"/>
<dbReference type="GO" id="GO:0003677">
    <property type="term" value="F:DNA binding"/>
    <property type="evidence" value="ECO:0007669"/>
    <property type="project" value="UniProtKB-UniRule"/>
</dbReference>